<feature type="domain" description="Glycoside hydrolase family 5" evidence="6">
    <location>
        <begin position="50"/>
        <end position="376"/>
    </location>
</feature>
<dbReference type="AlphaFoldDB" id="A0A7K0C0X9"/>
<dbReference type="EMBL" id="WEGH01000003">
    <property type="protein sequence ID" value="MQY07118.1"/>
    <property type="molecule type" value="Genomic_DNA"/>
</dbReference>
<name>A0A7K0C0X9_9ACTN</name>
<organism evidence="8 9">
    <name type="scientific">Actinomadura macrotermitis</name>
    <dbReference type="NCBI Taxonomy" id="2585200"/>
    <lineage>
        <taxon>Bacteria</taxon>
        <taxon>Bacillati</taxon>
        <taxon>Actinomycetota</taxon>
        <taxon>Actinomycetes</taxon>
        <taxon>Streptosporangiales</taxon>
        <taxon>Thermomonosporaceae</taxon>
        <taxon>Actinomadura</taxon>
    </lineage>
</organism>
<dbReference type="InterPro" id="IPR041036">
    <property type="entry name" value="GH5_C"/>
</dbReference>
<dbReference type="Proteomes" id="UP000487268">
    <property type="component" value="Unassembled WGS sequence"/>
</dbReference>
<evidence type="ECO:0000256" key="5">
    <source>
        <dbReference type="SAM" id="SignalP"/>
    </source>
</evidence>
<evidence type="ECO:0000256" key="1">
    <source>
        <dbReference type="ARBA" id="ARBA00005641"/>
    </source>
</evidence>
<dbReference type="InterPro" id="IPR018087">
    <property type="entry name" value="Glyco_hydro_5_CS"/>
</dbReference>
<keyword evidence="3 4" id="KW-0326">Glycosidase</keyword>
<evidence type="ECO:0000259" key="7">
    <source>
        <dbReference type="Pfam" id="PF18564"/>
    </source>
</evidence>
<dbReference type="Pfam" id="PF18564">
    <property type="entry name" value="Glyco_hydro_5_C"/>
    <property type="match status" value="1"/>
</dbReference>
<evidence type="ECO:0000256" key="2">
    <source>
        <dbReference type="ARBA" id="ARBA00022801"/>
    </source>
</evidence>
<evidence type="ECO:0000259" key="6">
    <source>
        <dbReference type="Pfam" id="PF00150"/>
    </source>
</evidence>
<dbReference type="GO" id="GO:0016042">
    <property type="term" value="P:lipid catabolic process"/>
    <property type="evidence" value="ECO:0007669"/>
    <property type="project" value="UniProtKB-ARBA"/>
</dbReference>
<feature type="chain" id="PRO_5029557276" description="Endoglycoceramidase" evidence="5">
    <location>
        <begin position="27"/>
        <end position="478"/>
    </location>
</feature>
<dbReference type="PANTHER" id="PTHR31308">
    <property type="match status" value="1"/>
</dbReference>
<evidence type="ECO:0000256" key="4">
    <source>
        <dbReference type="RuleBase" id="RU361153"/>
    </source>
</evidence>
<dbReference type="InterPro" id="IPR013780">
    <property type="entry name" value="Glyco_hydro_b"/>
</dbReference>
<dbReference type="InterPro" id="IPR052066">
    <property type="entry name" value="Glycosphingolipid_Hydrolases"/>
</dbReference>
<dbReference type="PROSITE" id="PS00659">
    <property type="entry name" value="GLYCOSYL_HYDROL_F5"/>
    <property type="match status" value="1"/>
</dbReference>
<evidence type="ECO:0000256" key="3">
    <source>
        <dbReference type="ARBA" id="ARBA00023295"/>
    </source>
</evidence>
<evidence type="ECO:0008006" key="10">
    <source>
        <dbReference type="Google" id="ProtNLM"/>
    </source>
</evidence>
<comment type="similarity">
    <text evidence="1 4">Belongs to the glycosyl hydrolase 5 (cellulase A) family.</text>
</comment>
<feature type="domain" description="Glycoside hydrolase family 5 C-terminal" evidence="7">
    <location>
        <begin position="397"/>
        <end position="476"/>
    </location>
</feature>
<dbReference type="OrthoDB" id="4771662at2"/>
<dbReference type="RefSeq" id="WP_153536744.1">
    <property type="nucleotide sequence ID" value="NZ_WEGH01000003.1"/>
</dbReference>
<dbReference type="SUPFAM" id="SSF51445">
    <property type="entry name" value="(Trans)glycosidases"/>
    <property type="match status" value="1"/>
</dbReference>
<dbReference type="Pfam" id="PF00150">
    <property type="entry name" value="Cellulase"/>
    <property type="match status" value="1"/>
</dbReference>
<feature type="signal peptide" evidence="5">
    <location>
        <begin position="1"/>
        <end position="26"/>
    </location>
</feature>
<sequence>MRARPSLAVAALTAALLLPTGTPAHADAAPATTAPATTGPPLITDDQGRALILHGLNTAGSAKGPSGLPWITRADVAREARDIGTNSVRYLIQWRNVEPSPGRYDERYLDEVAKRVAWYREQGMHVILDMHQDMYGPSACAGSPGAGDGAPAWASLSDGLPCKLQDPWSLTYLQPGIVRAFDNFWNHTGKHPELMRRYTAMWRHVAARFAKEPAVLGYDLMNEPFGGSRQFAAFEGPTLTSFYQRIVTAIRQVDRDNWIFAEPQVLGPNEGFATALKKISDPRPGGSRVVLAPHFYPLGIDLGGSYTGAAKLLARGQFELWRHNLPASARRLGTPLWIGEVGGIPETAPGALDFTADWLAMADGLGIGWAYWSNDPGSGGVVDGKGDLTGIGRLLARPYPRAVAGTPTKISYSSGKLTVAWRNRSGAHGPTEIWFPSKPRVTSSDPAGRWRTTWDAKRRVLSVWADPKTPSHTVVVSP</sequence>
<evidence type="ECO:0000313" key="8">
    <source>
        <dbReference type="EMBL" id="MQY07118.1"/>
    </source>
</evidence>
<gene>
    <name evidence="8" type="ORF">ACRB68_52170</name>
</gene>
<dbReference type="InterPro" id="IPR017853">
    <property type="entry name" value="GH"/>
</dbReference>
<dbReference type="GO" id="GO:0000272">
    <property type="term" value="P:polysaccharide catabolic process"/>
    <property type="evidence" value="ECO:0007669"/>
    <property type="project" value="InterPro"/>
</dbReference>
<comment type="caution">
    <text evidence="8">The sequence shown here is derived from an EMBL/GenBank/DDBJ whole genome shotgun (WGS) entry which is preliminary data.</text>
</comment>
<dbReference type="Gene3D" id="2.60.40.1180">
    <property type="entry name" value="Golgi alpha-mannosidase II"/>
    <property type="match status" value="1"/>
</dbReference>
<dbReference type="GO" id="GO:0004553">
    <property type="term" value="F:hydrolase activity, hydrolyzing O-glycosyl compounds"/>
    <property type="evidence" value="ECO:0007669"/>
    <property type="project" value="InterPro"/>
</dbReference>
<dbReference type="PANTHER" id="PTHR31308:SF3">
    <property type="entry name" value="ENDOGLYCOCERAMIDASE"/>
    <property type="match status" value="1"/>
</dbReference>
<dbReference type="InterPro" id="IPR001547">
    <property type="entry name" value="Glyco_hydro_5"/>
</dbReference>
<reference evidence="8 9" key="1">
    <citation type="submission" date="2019-10" db="EMBL/GenBank/DDBJ databases">
        <title>Actinomadura rubteroloni sp. nov. and Actinomadura macrotermitis sp. nov., isolated from the gut of fungus growing-termite Macrotermes natalensis.</title>
        <authorList>
            <person name="Benndorf R."/>
            <person name="Martin K."/>
            <person name="Kuefner M."/>
            <person name="De Beer W."/>
            <person name="Kaster A.-K."/>
            <person name="Vollmers J."/>
            <person name="Poulsen M."/>
            <person name="Beemelmanns C."/>
        </authorList>
    </citation>
    <scope>NUCLEOTIDE SEQUENCE [LARGE SCALE GENOMIC DNA]</scope>
    <source>
        <strain evidence="8 9">RB68</strain>
    </source>
</reference>
<accession>A0A7K0C0X9</accession>
<keyword evidence="9" id="KW-1185">Reference proteome</keyword>
<evidence type="ECO:0000313" key="9">
    <source>
        <dbReference type="Proteomes" id="UP000487268"/>
    </source>
</evidence>
<keyword evidence="2 4" id="KW-0378">Hydrolase</keyword>
<proteinExistence type="inferred from homology"/>
<dbReference type="Gene3D" id="3.20.20.80">
    <property type="entry name" value="Glycosidases"/>
    <property type="match status" value="1"/>
</dbReference>
<keyword evidence="5" id="KW-0732">Signal</keyword>
<dbReference type="GO" id="GO:1901136">
    <property type="term" value="P:carbohydrate derivative catabolic process"/>
    <property type="evidence" value="ECO:0007669"/>
    <property type="project" value="UniProtKB-ARBA"/>
</dbReference>
<protein>
    <recommendedName>
        <fullName evidence="10">Endoglycoceramidase</fullName>
    </recommendedName>
</protein>